<proteinExistence type="predicted"/>
<organism evidence="2 3">
    <name type="scientific">Solirubrobacter deserti</name>
    <dbReference type="NCBI Taxonomy" id="2282478"/>
    <lineage>
        <taxon>Bacteria</taxon>
        <taxon>Bacillati</taxon>
        <taxon>Actinomycetota</taxon>
        <taxon>Thermoleophilia</taxon>
        <taxon>Solirubrobacterales</taxon>
        <taxon>Solirubrobacteraceae</taxon>
        <taxon>Solirubrobacter</taxon>
    </lineage>
</organism>
<evidence type="ECO:0000313" key="2">
    <source>
        <dbReference type="EMBL" id="MDA0140737.1"/>
    </source>
</evidence>
<dbReference type="EMBL" id="JAPCID010000044">
    <property type="protein sequence ID" value="MDA0140737.1"/>
    <property type="molecule type" value="Genomic_DNA"/>
</dbReference>
<keyword evidence="1" id="KW-0812">Transmembrane</keyword>
<dbReference type="Proteomes" id="UP001147700">
    <property type="component" value="Unassembled WGS sequence"/>
</dbReference>
<evidence type="ECO:0000256" key="1">
    <source>
        <dbReference type="SAM" id="Phobius"/>
    </source>
</evidence>
<feature type="transmembrane region" description="Helical" evidence="1">
    <location>
        <begin position="153"/>
        <end position="175"/>
    </location>
</feature>
<comment type="caution">
    <text evidence="2">The sequence shown here is derived from an EMBL/GenBank/DDBJ whole genome shotgun (WGS) entry which is preliminary data.</text>
</comment>
<evidence type="ECO:0008006" key="4">
    <source>
        <dbReference type="Google" id="ProtNLM"/>
    </source>
</evidence>
<accession>A0ABT4RQ91</accession>
<gene>
    <name evidence="2" type="ORF">OJ962_24790</name>
</gene>
<feature type="transmembrane region" description="Helical" evidence="1">
    <location>
        <begin position="73"/>
        <end position="93"/>
    </location>
</feature>
<sequence>MVEVTLIALALVAGVTGAWSPCGFSMVETLAPAGYAGRLRTTIVACTTFAAGALVGGVFTFGGLALLGSGLGAAAPAVAAVIALAAGAGEARGARIMPQVRRQVPESWRRVMPVPLAAGLYGVLLGLGFTTFILTFAVWALAGVSVALGDPALGVLVGLAFGAGRTLPVVVLAPFGGGAAHAAMAEQPHILRSLRWADAAVLAVVAAALFAAPAQAQIVGAAAGFADPSVDGEAVAFHRPGGLGELRGPAGIQALPGVHPAIGGGRQAWLENGHVVIPGVGAIPAPSADAVAISGTFVAWRAGQELVAASLTDLAPRQITIGALGRPALSGSLLVYDVDGRIEAVDLLTGTRTVLRREARVQLRGPSVVGTELVYVRATYSRQQVRVGRLGRQSVSRDHALYGTYPTARADPGHEPGRFPARGHINKPIWDRPPAGVQDTLTTTAAGSDSVFVTRVRKRKGAPATAAVLQLAR</sequence>
<feature type="transmembrane region" description="Helical" evidence="1">
    <location>
        <begin position="43"/>
        <end position="67"/>
    </location>
</feature>
<evidence type="ECO:0000313" key="3">
    <source>
        <dbReference type="Proteomes" id="UP001147700"/>
    </source>
</evidence>
<feature type="transmembrane region" description="Helical" evidence="1">
    <location>
        <begin position="196"/>
        <end position="214"/>
    </location>
</feature>
<protein>
    <recommendedName>
        <fullName evidence="4">Cytochrome C biogenesis protein transmembrane domain-containing protein</fullName>
    </recommendedName>
</protein>
<keyword evidence="1" id="KW-1133">Transmembrane helix</keyword>
<feature type="transmembrane region" description="Helical" evidence="1">
    <location>
        <begin position="6"/>
        <end position="31"/>
    </location>
</feature>
<keyword evidence="1" id="KW-0472">Membrane</keyword>
<keyword evidence="3" id="KW-1185">Reference proteome</keyword>
<reference evidence="2" key="1">
    <citation type="submission" date="2022-10" db="EMBL/GenBank/DDBJ databases">
        <title>The WGS of Solirubrobacter sp. CPCC 204708.</title>
        <authorList>
            <person name="Jiang Z."/>
        </authorList>
    </citation>
    <scope>NUCLEOTIDE SEQUENCE</scope>
    <source>
        <strain evidence="2">CPCC 204708</strain>
    </source>
</reference>
<name>A0ABT4RQ91_9ACTN</name>
<feature type="transmembrane region" description="Helical" evidence="1">
    <location>
        <begin position="114"/>
        <end position="141"/>
    </location>
</feature>
<dbReference type="RefSeq" id="WP_270006672.1">
    <property type="nucleotide sequence ID" value="NZ_JAPCID010000044.1"/>
</dbReference>